<feature type="domain" description="Prokaryotic glutathione synthetase ATP-binding" evidence="1">
    <location>
        <begin position="118"/>
        <end position="249"/>
    </location>
</feature>
<dbReference type="InterPro" id="IPR004218">
    <property type="entry name" value="GSHS_ATP-bd"/>
</dbReference>
<dbReference type="AlphaFoldDB" id="H5T7H9"/>
<organism evidence="2 3">
    <name type="scientific">Glaciecola punicea ACAM 611</name>
    <dbReference type="NCBI Taxonomy" id="1121923"/>
    <lineage>
        <taxon>Bacteria</taxon>
        <taxon>Pseudomonadati</taxon>
        <taxon>Pseudomonadota</taxon>
        <taxon>Gammaproteobacteria</taxon>
        <taxon>Alteromonadales</taxon>
        <taxon>Alteromonadaceae</taxon>
        <taxon>Glaciecola</taxon>
    </lineage>
</organism>
<sequence>MGRCAFLTTTGLENFFVYDDLVKPHLAALGWQVDDVSWHDKEIDYSQYDVVIVRSTWDYQLHADSFMQTLARIDASSAHLENPLALMQYNISKSYLKDLAEKGVDILPTIWLGAFNSKQIQAAFNYFGTSDIIIKPLISANADFTYRLNEEDFLFNQQSIKKELQGREIMVQAFEKSIVDEGEYSLFYFGGEYSHSINKVPASGDFRVQEEHGGQLHSIAPSEAMLALALKTLNALPESALYARIDMLSTAKGLAIIEVELIEPSLYFNMDEASALRFAQAIVKRAQA</sequence>
<keyword evidence="3" id="KW-1185">Reference proteome</keyword>
<comment type="caution">
    <text evidence="2">The sequence shown here is derived from an EMBL/GenBank/DDBJ whole genome shotgun (WGS) entry which is preliminary data.</text>
</comment>
<proteinExistence type="predicted"/>
<dbReference type="GO" id="GO:0005524">
    <property type="term" value="F:ATP binding"/>
    <property type="evidence" value="ECO:0007669"/>
    <property type="project" value="InterPro"/>
</dbReference>
<gene>
    <name evidence="2" type="ORF">GPUN_0102</name>
</gene>
<dbReference type="PANTHER" id="PTHR39217:SF1">
    <property type="entry name" value="GLUTATHIONE SYNTHETASE"/>
    <property type="match status" value="1"/>
</dbReference>
<dbReference type="OrthoDB" id="3373978at2"/>
<dbReference type="GO" id="GO:0004363">
    <property type="term" value="F:glutathione synthase activity"/>
    <property type="evidence" value="ECO:0007669"/>
    <property type="project" value="InterPro"/>
</dbReference>
<accession>H5T7H9</accession>
<dbReference type="Pfam" id="PF02955">
    <property type="entry name" value="GSH-S_ATP"/>
    <property type="match status" value="1"/>
</dbReference>
<dbReference type="SUPFAM" id="SSF56059">
    <property type="entry name" value="Glutathione synthetase ATP-binding domain-like"/>
    <property type="match status" value="1"/>
</dbReference>
<reference evidence="2 3" key="1">
    <citation type="journal article" date="2012" name="J. Bacteriol.">
        <title>Genome sequence of proteorhodopsin-containing sea ice bacterium Glaciecola punicea ACAM 611T.</title>
        <authorList>
            <person name="Qin Q.-L."/>
            <person name="Xie B.-B."/>
            <person name="Shu Y.-L."/>
            <person name="Rong J.-C."/>
            <person name="Zhao D.-L."/>
            <person name="Zhang X.-Y."/>
            <person name="Chen X.-L."/>
            <person name="Zhou B.-C."/>
            <person name="Zhanga Y.-Z."/>
        </authorList>
    </citation>
    <scope>NUCLEOTIDE SEQUENCE [LARGE SCALE GENOMIC DNA]</scope>
    <source>
        <strain evidence="2 3">ACAM 611</strain>
    </source>
</reference>
<dbReference type="RefSeq" id="WP_006002301.1">
    <property type="nucleotide sequence ID" value="NZ_BAET01000002.1"/>
</dbReference>
<name>H5T7H9_9ALTE</name>
<dbReference type="EMBL" id="BAET01000002">
    <property type="protein sequence ID" value="GAB54256.1"/>
    <property type="molecule type" value="Genomic_DNA"/>
</dbReference>
<dbReference type="PANTHER" id="PTHR39217">
    <property type="match status" value="1"/>
</dbReference>
<evidence type="ECO:0000259" key="1">
    <source>
        <dbReference type="Pfam" id="PF02955"/>
    </source>
</evidence>
<protein>
    <recommendedName>
        <fullName evidence="1">Prokaryotic glutathione synthetase ATP-binding domain-containing protein</fullName>
    </recommendedName>
</protein>
<dbReference type="Gene3D" id="3.30.470.20">
    <property type="entry name" value="ATP-grasp fold, B domain"/>
    <property type="match status" value="1"/>
</dbReference>
<evidence type="ECO:0000313" key="3">
    <source>
        <dbReference type="Proteomes" id="UP000053586"/>
    </source>
</evidence>
<dbReference type="Proteomes" id="UP000053586">
    <property type="component" value="Unassembled WGS sequence"/>
</dbReference>
<dbReference type="InterPro" id="IPR053191">
    <property type="entry name" value="DcsG_Biosynth_Enzyme"/>
</dbReference>
<reference evidence="2 3" key="2">
    <citation type="journal article" date="2017" name="Antonie Van Leeuwenhoek">
        <title>Rhizobium rhizosphaerae sp. nov., a novel species isolated from rice rhizosphere.</title>
        <authorList>
            <person name="Zhao J.J."/>
            <person name="Zhang J."/>
            <person name="Zhang R.J."/>
            <person name="Zhang C.W."/>
            <person name="Yin H.Q."/>
            <person name="Zhang X.X."/>
        </authorList>
    </citation>
    <scope>NUCLEOTIDE SEQUENCE [LARGE SCALE GENOMIC DNA]</scope>
    <source>
        <strain evidence="2 3">ACAM 611</strain>
    </source>
</reference>
<dbReference type="STRING" id="56804.BAE46_03835"/>
<dbReference type="eggNOG" id="COG0189">
    <property type="taxonomic scope" value="Bacteria"/>
</dbReference>
<evidence type="ECO:0000313" key="2">
    <source>
        <dbReference type="EMBL" id="GAB54256.1"/>
    </source>
</evidence>